<evidence type="ECO:0000256" key="5">
    <source>
        <dbReference type="SAM" id="MobiDB-lite"/>
    </source>
</evidence>
<dbReference type="GeneID" id="108737167"/>
<feature type="domain" description="Amino acid transporter transmembrane" evidence="7">
    <location>
        <begin position="64"/>
        <end position="466"/>
    </location>
</feature>
<feature type="transmembrane region" description="Helical" evidence="6">
    <location>
        <begin position="336"/>
        <end position="361"/>
    </location>
</feature>
<evidence type="ECO:0000313" key="8">
    <source>
        <dbReference type="Proteomes" id="UP000192223"/>
    </source>
</evidence>
<evidence type="ECO:0000256" key="6">
    <source>
        <dbReference type="SAM" id="Phobius"/>
    </source>
</evidence>
<proteinExistence type="predicted"/>
<dbReference type="Proteomes" id="UP000192223">
    <property type="component" value="Unplaced"/>
</dbReference>
<keyword evidence="4 6" id="KW-0472">Membrane</keyword>
<accession>A0A1W4WZ09</accession>
<evidence type="ECO:0000256" key="1">
    <source>
        <dbReference type="ARBA" id="ARBA00004141"/>
    </source>
</evidence>
<reference evidence="9 10" key="1">
    <citation type="submission" date="2025-04" db="UniProtKB">
        <authorList>
            <consortium name="RefSeq"/>
        </authorList>
    </citation>
    <scope>IDENTIFICATION</scope>
    <source>
        <tissue evidence="9 10">Entire body</tissue>
    </source>
</reference>
<evidence type="ECO:0000256" key="3">
    <source>
        <dbReference type="ARBA" id="ARBA00022989"/>
    </source>
</evidence>
<feature type="transmembrane region" description="Helical" evidence="6">
    <location>
        <begin position="406"/>
        <end position="427"/>
    </location>
</feature>
<feature type="transmembrane region" description="Helical" evidence="6">
    <location>
        <begin position="95"/>
        <end position="117"/>
    </location>
</feature>
<evidence type="ECO:0000313" key="9">
    <source>
        <dbReference type="RefSeq" id="XP_018325373.1"/>
    </source>
</evidence>
<feature type="transmembrane region" description="Helical" evidence="6">
    <location>
        <begin position="219"/>
        <end position="242"/>
    </location>
</feature>
<dbReference type="GO" id="GO:0005774">
    <property type="term" value="C:vacuolar membrane"/>
    <property type="evidence" value="ECO:0007669"/>
    <property type="project" value="TreeGrafter"/>
</dbReference>
<feature type="transmembrane region" description="Helical" evidence="6">
    <location>
        <begin position="294"/>
        <end position="316"/>
    </location>
</feature>
<feature type="transmembrane region" description="Helical" evidence="6">
    <location>
        <begin position="448"/>
        <end position="467"/>
    </location>
</feature>
<evidence type="ECO:0000256" key="4">
    <source>
        <dbReference type="ARBA" id="ARBA00023136"/>
    </source>
</evidence>
<dbReference type="RefSeq" id="XP_018325373.1">
    <property type="nucleotide sequence ID" value="XM_018469871.2"/>
</dbReference>
<dbReference type="KEGG" id="apln:108737167"/>
<dbReference type="InterPro" id="IPR013057">
    <property type="entry name" value="AA_transpt_TM"/>
</dbReference>
<dbReference type="OrthoDB" id="1684102at2759"/>
<evidence type="ECO:0000313" key="10">
    <source>
        <dbReference type="RefSeq" id="XP_018325383.1"/>
    </source>
</evidence>
<feature type="transmembrane region" description="Helical" evidence="6">
    <location>
        <begin position="158"/>
        <end position="178"/>
    </location>
</feature>
<dbReference type="Pfam" id="PF01490">
    <property type="entry name" value="Aa_trans"/>
    <property type="match status" value="1"/>
</dbReference>
<name>A0A1W4WZ09_AGRPL</name>
<keyword evidence="2 6" id="KW-0812">Transmembrane</keyword>
<dbReference type="GO" id="GO:0015179">
    <property type="term" value="F:L-amino acid transmembrane transporter activity"/>
    <property type="evidence" value="ECO:0007669"/>
    <property type="project" value="TreeGrafter"/>
</dbReference>
<sequence>MSHHTNPAFLPDDSGVKRTTTTNGFSDDKNHFSNSHQIEMKNFNKAKEALNDYDPFLHRQVDHPTTNSETLLHFLKGCLGTGILAMPKAFYHSGYLVGIIATVLIGGICTYCIHMLIRAEYELCKRRKVPSLTYHEVAEIAFLEGPPKVQKYSIYAKHAVNIFLLIYQLGICCVYVVFIGTNVKSVCDTYFPEMSVSIYMLMFLLPLILINWVRNLKRLAPFCTAANVITLIGYAIIFYYIIRNKPSFDNRSPTGQYDHFPLFFGTVLFSLEAIGVIMPLENEMKSPKNFARPFGVLNIGMGLVVSIYLIMGLLGYLSYGADVEPAITLNLPPDDILAQVVKVSLALSIYVTHALQCYVAVDITWREYIGPKLEKSSRAMLWEYVLRTALVVITFLMAVAVPKLDLFISLFGAFCLSAAGLAIPAAVDSFTFWYSREGTVFYLTLTKNILLVLFGIAGLIAGTYTSLKEIIEQLL</sequence>
<evidence type="ECO:0000259" key="7">
    <source>
        <dbReference type="Pfam" id="PF01490"/>
    </source>
</evidence>
<organism evidence="8 10">
    <name type="scientific">Agrilus planipennis</name>
    <name type="common">Emerald ash borer</name>
    <name type="synonym">Agrilus marcopoli</name>
    <dbReference type="NCBI Taxonomy" id="224129"/>
    <lineage>
        <taxon>Eukaryota</taxon>
        <taxon>Metazoa</taxon>
        <taxon>Ecdysozoa</taxon>
        <taxon>Arthropoda</taxon>
        <taxon>Hexapoda</taxon>
        <taxon>Insecta</taxon>
        <taxon>Pterygota</taxon>
        <taxon>Neoptera</taxon>
        <taxon>Endopterygota</taxon>
        <taxon>Coleoptera</taxon>
        <taxon>Polyphaga</taxon>
        <taxon>Elateriformia</taxon>
        <taxon>Buprestoidea</taxon>
        <taxon>Buprestidae</taxon>
        <taxon>Agrilinae</taxon>
        <taxon>Agrilus</taxon>
    </lineage>
</organism>
<comment type="subcellular location">
    <subcellularLocation>
        <location evidence="1">Membrane</location>
        <topology evidence="1">Multi-pass membrane protein</topology>
    </subcellularLocation>
</comment>
<dbReference type="AlphaFoldDB" id="A0A1W4WZ09"/>
<feature type="transmembrane region" description="Helical" evidence="6">
    <location>
        <begin position="381"/>
        <end position="400"/>
    </location>
</feature>
<feature type="transmembrane region" description="Helical" evidence="6">
    <location>
        <begin position="262"/>
        <end position="282"/>
    </location>
</feature>
<dbReference type="STRING" id="224129.A0A1W4WZ09"/>
<protein>
    <submittedName>
        <fullName evidence="9 10">Proton-coupled amino acid transporter-like protein CG1139</fullName>
    </submittedName>
</protein>
<feature type="region of interest" description="Disordered" evidence="5">
    <location>
        <begin position="1"/>
        <end position="31"/>
    </location>
</feature>
<dbReference type="PANTHER" id="PTHR22950">
    <property type="entry name" value="AMINO ACID TRANSPORTER"/>
    <property type="match status" value="1"/>
</dbReference>
<evidence type="ECO:0000256" key="2">
    <source>
        <dbReference type="ARBA" id="ARBA00022692"/>
    </source>
</evidence>
<feature type="transmembrane region" description="Helical" evidence="6">
    <location>
        <begin position="190"/>
        <end position="212"/>
    </location>
</feature>
<keyword evidence="8" id="KW-1185">Reference proteome</keyword>
<keyword evidence="3 6" id="KW-1133">Transmembrane helix</keyword>
<gene>
    <name evidence="9 10" type="primary">LOC108737167</name>
</gene>
<dbReference type="PANTHER" id="PTHR22950:SF680">
    <property type="entry name" value="PROTON-COUPLED AMINO ACID TRANSPORTER 4-LIKE PROTEIN"/>
    <property type="match status" value="1"/>
</dbReference>
<dbReference type="RefSeq" id="XP_018325383.1">
    <property type="nucleotide sequence ID" value="XM_018469881.2"/>
</dbReference>